<dbReference type="InterPro" id="IPR011251">
    <property type="entry name" value="Luciferase-like_dom"/>
</dbReference>
<comment type="caution">
    <text evidence="3">The sequence shown here is derived from an EMBL/GenBank/DDBJ whole genome shotgun (WGS) entry which is preliminary data.</text>
</comment>
<keyword evidence="4" id="KW-1185">Reference proteome</keyword>
<dbReference type="Pfam" id="PF00296">
    <property type="entry name" value="Bac_luciferase"/>
    <property type="match status" value="1"/>
</dbReference>
<dbReference type="NCBIfam" id="TIGR03559">
    <property type="entry name" value="F420_Rv3520c"/>
    <property type="match status" value="1"/>
</dbReference>
<gene>
    <name evidence="3" type="ORF">GCM10023195_63080</name>
</gene>
<sequence length="356" mass="38650">MNRTCSIFELGGVRMRLGINVGYWQRNPEDATETVLAAERLGYEYVYTAEAYGSDAFTTLTWYAARTSRIKLGTAVAQLSARTPAATAMHALTLDALSGGRLTLGIGASGPQVVEGWYGVPFARPLERTREYVRILREVWRRAEPVTSAGPHYPLPLPASAYAPGRVTGLGKPLKSIVHPVRPDIPVYLGAEGPKNIALAAEIADGWLPLFVDPTQIETVFGASLAGRREGFDIAATVTTIVTDDLAAALEFAKIPLAFYIGGMGARDRNFHLDLIGRLGYAEEATRVQELFLAGRRDEAVTAVPDELADSISLLGPIGRIRERLRLWQDSPVTTLLIAGVKDEPTLKAIRDLVQP</sequence>
<evidence type="ECO:0000256" key="1">
    <source>
        <dbReference type="ARBA" id="ARBA00023002"/>
    </source>
</evidence>
<dbReference type="InterPro" id="IPR050564">
    <property type="entry name" value="F420-G6PD/mer"/>
</dbReference>
<reference evidence="4" key="1">
    <citation type="journal article" date="2019" name="Int. J. Syst. Evol. Microbiol.">
        <title>The Global Catalogue of Microorganisms (GCM) 10K type strain sequencing project: providing services to taxonomists for standard genome sequencing and annotation.</title>
        <authorList>
            <consortium name="The Broad Institute Genomics Platform"/>
            <consortium name="The Broad Institute Genome Sequencing Center for Infectious Disease"/>
            <person name="Wu L."/>
            <person name="Ma J."/>
        </authorList>
    </citation>
    <scope>NUCLEOTIDE SEQUENCE [LARGE SCALE GENOMIC DNA]</scope>
    <source>
        <strain evidence="4">JCM 17938</strain>
    </source>
</reference>
<organism evidence="3 4">
    <name type="scientific">Actinoallomurus liliacearum</name>
    <dbReference type="NCBI Taxonomy" id="1080073"/>
    <lineage>
        <taxon>Bacteria</taxon>
        <taxon>Bacillati</taxon>
        <taxon>Actinomycetota</taxon>
        <taxon>Actinomycetes</taxon>
        <taxon>Streptosporangiales</taxon>
        <taxon>Thermomonosporaceae</taxon>
        <taxon>Actinoallomurus</taxon>
    </lineage>
</organism>
<evidence type="ECO:0000259" key="2">
    <source>
        <dbReference type="Pfam" id="PF00296"/>
    </source>
</evidence>
<dbReference type="PANTHER" id="PTHR43244:SF1">
    <property type="entry name" value="5,10-METHYLENETETRAHYDROMETHANOPTERIN REDUCTASE"/>
    <property type="match status" value="1"/>
</dbReference>
<evidence type="ECO:0000313" key="4">
    <source>
        <dbReference type="Proteomes" id="UP001500212"/>
    </source>
</evidence>
<dbReference type="InterPro" id="IPR036661">
    <property type="entry name" value="Luciferase-like_sf"/>
</dbReference>
<dbReference type="CDD" id="cd01097">
    <property type="entry name" value="Tetrahydromethanopterin_reductase"/>
    <property type="match status" value="1"/>
</dbReference>
<dbReference type="InterPro" id="IPR019951">
    <property type="entry name" value="F420_OxRdatse_Rv3520c_pred"/>
</dbReference>
<dbReference type="EMBL" id="BAABHJ010000026">
    <property type="protein sequence ID" value="GAA4614456.1"/>
    <property type="molecule type" value="Genomic_DNA"/>
</dbReference>
<evidence type="ECO:0000313" key="3">
    <source>
        <dbReference type="EMBL" id="GAA4614456.1"/>
    </source>
</evidence>
<dbReference type="SUPFAM" id="SSF51679">
    <property type="entry name" value="Bacterial luciferase-like"/>
    <property type="match status" value="1"/>
</dbReference>
<name>A0ABP8TVB9_9ACTN</name>
<keyword evidence="1" id="KW-0560">Oxidoreductase</keyword>
<dbReference type="Gene3D" id="3.20.20.30">
    <property type="entry name" value="Luciferase-like domain"/>
    <property type="match status" value="1"/>
</dbReference>
<feature type="domain" description="Luciferase-like" evidence="2">
    <location>
        <begin position="26"/>
        <end position="334"/>
    </location>
</feature>
<dbReference type="PANTHER" id="PTHR43244">
    <property type="match status" value="1"/>
</dbReference>
<proteinExistence type="predicted"/>
<dbReference type="Proteomes" id="UP001500212">
    <property type="component" value="Unassembled WGS sequence"/>
</dbReference>
<protein>
    <submittedName>
        <fullName evidence="3">LLM class F420-dependent oxidoreductase</fullName>
    </submittedName>
</protein>
<accession>A0ABP8TVB9</accession>